<organism evidence="1 2">
    <name type="scientific">Suillus subaureus</name>
    <dbReference type="NCBI Taxonomy" id="48587"/>
    <lineage>
        <taxon>Eukaryota</taxon>
        <taxon>Fungi</taxon>
        <taxon>Dikarya</taxon>
        <taxon>Basidiomycota</taxon>
        <taxon>Agaricomycotina</taxon>
        <taxon>Agaricomycetes</taxon>
        <taxon>Agaricomycetidae</taxon>
        <taxon>Boletales</taxon>
        <taxon>Suillineae</taxon>
        <taxon>Suillaceae</taxon>
        <taxon>Suillus</taxon>
    </lineage>
</organism>
<dbReference type="OrthoDB" id="2338662at2759"/>
<evidence type="ECO:0000313" key="2">
    <source>
        <dbReference type="Proteomes" id="UP000807769"/>
    </source>
</evidence>
<reference evidence="1" key="1">
    <citation type="journal article" date="2020" name="New Phytol.">
        <title>Comparative genomics reveals dynamic genome evolution in host specialist ectomycorrhizal fungi.</title>
        <authorList>
            <person name="Lofgren L.A."/>
            <person name="Nguyen N.H."/>
            <person name="Vilgalys R."/>
            <person name="Ruytinx J."/>
            <person name="Liao H.L."/>
            <person name="Branco S."/>
            <person name="Kuo A."/>
            <person name="LaButti K."/>
            <person name="Lipzen A."/>
            <person name="Andreopoulos W."/>
            <person name="Pangilinan J."/>
            <person name="Riley R."/>
            <person name="Hundley H."/>
            <person name="Na H."/>
            <person name="Barry K."/>
            <person name="Grigoriev I.V."/>
            <person name="Stajich J.E."/>
            <person name="Kennedy P.G."/>
        </authorList>
    </citation>
    <scope>NUCLEOTIDE SEQUENCE</scope>
    <source>
        <strain evidence="1">MN1</strain>
    </source>
</reference>
<dbReference type="GeneID" id="64636423"/>
<keyword evidence="2" id="KW-1185">Reference proteome</keyword>
<dbReference type="AlphaFoldDB" id="A0A9P7EC92"/>
<dbReference type="EMBL" id="JABBWG010000015">
    <property type="protein sequence ID" value="KAG1816720.1"/>
    <property type="molecule type" value="Genomic_DNA"/>
</dbReference>
<sequence>MTTKLGHPYMLRCSTAASSDLDVISDAVDEAVLIIANLAWSRHRGFTEVRKEFMVKQSAVPPGGQFVLPTQGAEPLLSFRRAPAFRGPYLERGTKSAAFLGSVHIIANVPLNATGVQIPVDISNLEAQKTAYRYASVTKADLRTGASGVRPPSDEGGLFAPFIPQRFYINFDQHLAKNLSLIDQLKADGFNTLHPIPPHNNFTIFQQVIDKIISAGTTKTLTAVAQQANAYLSISNLLNWKTAHEPDGNSGPENATRAGYHLTYQMDRYHPMSLVLNCQDYNFSTCVKETAIVLQYQRHMVSCVEYECNPDFGHWL</sequence>
<accession>A0A9P7EC92</accession>
<protein>
    <submittedName>
        <fullName evidence="1">Uncharacterized protein</fullName>
    </submittedName>
</protein>
<name>A0A9P7EC92_9AGAM</name>
<dbReference type="RefSeq" id="XP_041193280.1">
    <property type="nucleotide sequence ID" value="XM_041342407.1"/>
</dbReference>
<dbReference type="Proteomes" id="UP000807769">
    <property type="component" value="Unassembled WGS sequence"/>
</dbReference>
<proteinExistence type="predicted"/>
<gene>
    <name evidence="1" type="ORF">BJ212DRAFT_1587472</name>
</gene>
<evidence type="ECO:0000313" key="1">
    <source>
        <dbReference type="EMBL" id="KAG1816720.1"/>
    </source>
</evidence>
<comment type="caution">
    <text evidence="1">The sequence shown here is derived from an EMBL/GenBank/DDBJ whole genome shotgun (WGS) entry which is preliminary data.</text>
</comment>